<dbReference type="InterPro" id="IPR003869">
    <property type="entry name" value="Polysac_CapD-like"/>
</dbReference>
<dbReference type="SUPFAM" id="SSF51735">
    <property type="entry name" value="NAD(P)-binding Rossmann-fold domains"/>
    <property type="match status" value="1"/>
</dbReference>
<gene>
    <name evidence="4" type="ORF">Q4494_11580</name>
</gene>
<dbReference type="Gene3D" id="3.40.50.720">
    <property type="entry name" value="NAD(P)-binding Rossmann-like Domain"/>
    <property type="match status" value="2"/>
</dbReference>
<evidence type="ECO:0000259" key="3">
    <source>
        <dbReference type="Pfam" id="PF02719"/>
    </source>
</evidence>
<dbReference type="InterPro" id="IPR036291">
    <property type="entry name" value="NAD(P)-bd_dom_sf"/>
</dbReference>
<dbReference type="Proteomes" id="UP001169823">
    <property type="component" value="Unassembled WGS sequence"/>
</dbReference>
<comment type="similarity">
    <text evidence="1">Belongs to the polysaccharide synthase family.</text>
</comment>
<keyword evidence="2" id="KW-0472">Membrane</keyword>
<reference evidence="4" key="1">
    <citation type="submission" date="2023-07" db="EMBL/GenBank/DDBJ databases">
        <title>Genome content predicts the carbon catabolic preferences of heterotrophic bacteria.</title>
        <authorList>
            <person name="Gralka M."/>
        </authorList>
    </citation>
    <scope>NUCLEOTIDE SEQUENCE</scope>
    <source>
        <strain evidence="4">I2M02</strain>
    </source>
</reference>
<feature type="transmembrane region" description="Helical" evidence="2">
    <location>
        <begin position="20"/>
        <end position="41"/>
    </location>
</feature>
<dbReference type="PANTHER" id="PTHR43318">
    <property type="entry name" value="UDP-N-ACETYLGLUCOSAMINE 4,6-DEHYDRATASE"/>
    <property type="match status" value="1"/>
</dbReference>
<keyword evidence="2" id="KW-1133">Transmembrane helix</keyword>
<comment type="caution">
    <text evidence="4">The sequence shown here is derived from an EMBL/GenBank/DDBJ whole genome shotgun (WGS) entry which is preliminary data.</text>
</comment>
<evidence type="ECO:0000256" key="1">
    <source>
        <dbReference type="ARBA" id="ARBA00007430"/>
    </source>
</evidence>
<dbReference type="InterPro" id="IPR029063">
    <property type="entry name" value="SAM-dependent_MTases_sf"/>
</dbReference>
<dbReference type="InterPro" id="IPR051203">
    <property type="entry name" value="Polysaccharide_Synthase-Rel"/>
</dbReference>
<evidence type="ECO:0000313" key="4">
    <source>
        <dbReference type="EMBL" id="MDO6457722.1"/>
    </source>
</evidence>
<protein>
    <submittedName>
        <fullName evidence="4">Nucleoside-diphosphate sugar epimerase/dehydratase</fullName>
    </submittedName>
</protein>
<evidence type="ECO:0000313" key="5">
    <source>
        <dbReference type="Proteomes" id="UP001169823"/>
    </source>
</evidence>
<feature type="transmembrane region" description="Helical" evidence="2">
    <location>
        <begin position="115"/>
        <end position="141"/>
    </location>
</feature>
<feature type="transmembrane region" description="Helical" evidence="2">
    <location>
        <begin position="53"/>
        <end position="71"/>
    </location>
</feature>
<feature type="domain" description="Polysaccharide biosynthesis protein CapD-like" evidence="3">
    <location>
        <begin position="287"/>
        <end position="579"/>
    </location>
</feature>
<feature type="transmembrane region" description="Helical" evidence="2">
    <location>
        <begin position="92"/>
        <end position="109"/>
    </location>
</feature>
<evidence type="ECO:0000256" key="2">
    <source>
        <dbReference type="SAM" id="Phobius"/>
    </source>
</evidence>
<name>A0AAW7XUP6_9RHOB</name>
<dbReference type="CDD" id="cd05237">
    <property type="entry name" value="UDP_invert_4-6DH_SDR_e"/>
    <property type="match status" value="1"/>
</dbReference>
<dbReference type="EMBL" id="JAUOPJ010000009">
    <property type="protein sequence ID" value="MDO6457722.1"/>
    <property type="molecule type" value="Genomic_DNA"/>
</dbReference>
<sequence length="636" mass="69922">MYRKMLIAGLTSLPRNVVRAILLVTDIAVLVIALSLGNLFIHGTDLGGWPRVNLWACSGTLLLGAALIFGFRLHRIKLVTFNANDVLNIARANFVTAAAYLMLLALLAAERPVVTTFIFGAISLAGMVSSRAIAVALLSYLRDHMQRRKKVAIFGAGATGIQLAAALNQSSNTRVVAFFDDNPALHGMEIGGIPVFPSKNFMAHMFHNSISKMMIALPDTAQQRRDSIIKQCEYADLDVQALSSFADILVERGSSKLRTVEPDEVLHRDKVNLDAPEVAKTYAGRVVMVTGAGGSIGAELCRQLLRCRPAKIILFEIGEYNLYRIERALREQAQQHDICLAAYLGSVTNENRLRHVIRTENVEIIVHAAAYKHVPLVEHNEIEGARNNIIGTRTLAHIAIEEAVERFILVSTDKAVRPTSIMGTTKRIAELLVQDIQTRAPETTFSIVRFGNVLGSSGSVLPLFQAQIESGGPVTVTHPEVQRYFMTATEATRLILLAGAFASGGDVFVLDMGKPQKIINLARKLIRLSGRQEFDPKTGKGDIEIKVTGLRPGEKLYEELFISPKNLRATPHAKIFRAEEDILSEIEIAGLMREIQNAIEKEDAGMLRKLFVTESQKLSGKRTAQTEIITQNGTHQ</sequence>
<proteinExistence type="inferred from homology"/>
<accession>A0AAW7XUP6</accession>
<dbReference type="Pfam" id="PF13727">
    <property type="entry name" value="CoA_binding_3"/>
    <property type="match status" value="1"/>
</dbReference>
<keyword evidence="2" id="KW-0812">Transmembrane</keyword>
<dbReference type="RefSeq" id="WP_303483461.1">
    <property type="nucleotide sequence ID" value="NZ_JAUOPJ010000009.1"/>
</dbReference>
<dbReference type="PANTHER" id="PTHR43318:SF1">
    <property type="entry name" value="POLYSACCHARIDE BIOSYNTHESIS PROTEIN EPSC-RELATED"/>
    <property type="match status" value="1"/>
</dbReference>
<dbReference type="Pfam" id="PF02719">
    <property type="entry name" value="Polysacc_synt_2"/>
    <property type="match status" value="1"/>
</dbReference>
<dbReference type="AlphaFoldDB" id="A0AAW7XUP6"/>
<dbReference type="SUPFAM" id="SSF53335">
    <property type="entry name" value="S-adenosyl-L-methionine-dependent methyltransferases"/>
    <property type="match status" value="1"/>
</dbReference>
<organism evidence="4 5">
    <name type="scientific">Celeribacter halophilus</name>
    <dbReference type="NCBI Taxonomy" id="576117"/>
    <lineage>
        <taxon>Bacteria</taxon>
        <taxon>Pseudomonadati</taxon>
        <taxon>Pseudomonadota</taxon>
        <taxon>Alphaproteobacteria</taxon>
        <taxon>Rhodobacterales</taxon>
        <taxon>Roseobacteraceae</taxon>
        <taxon>Celeribacter</taxon>
    </lineage>
</organism>